<dbReference type="GO" id="GO:0004534">
    <property type="term" value="F:5'-3' RNA exonuclease activity"/>
    <property type="evidence" value="ECO:0007669"/>
    <property type="project" value="TreeGrafter"/>
</dbReference>
<sequence>MDQLPFRKPGRFYRGNLHTHSTVSDGELSPEDVVAAYRVQGYDFLALTDHFLPQYHFQITDTRPFRSAHFTTLLGAELHAPQTSAGRLWHIVAVGLPLDFEPTAPDETGPTLAARAAAAGAFVGIAHPAWYTLTLDDGLSLDAAHAVEVFNATAAWDNDRGDSWHFSDMLLANGKRLLAYAADDAHFSIRPDTFVAWVQVRAGELSPEALLDALKSGAFYSSQGPQIDDVDIDDRRVAVRCSPARAVFVSGPDERSQRQLGQAITVCELPIPWIHEVPYIRVTVVDDAGRKAWTNPIWLG</sequence>
<dbReference type="Proteomes" id="UP000000263">
    <property type="component" value="Chromosome"/>
</dbReference>
<dbReference type="InterPro" id="IPR003141">
    <property type="entry name" value="Pol/His_phosphatase_N"/>
</dbReference>
<dbReference type="KEGG" id="rca:Rcas_4309"/>
<dbReference type="Gene3D" id="3.20.20.140">
    <property type="entry name" value="Metal-dependent hydrolases"/>
    <property type="match status" value="1"/>
</dbReference>
<dbReference type="InterPro" id="IPR016195">
    <property type="entry name" value="Pol/histidinol_Pase-like"/>
</dbReference>
<keyword evidence="3" id="KW-1185">Reference proteome</keyword>
<evidence type="ECO:0000313" key="2">
    <source>
        <dbReference type="EMBL" id="ABU60335.1"/>
    </source>
</evidence>
<feature type="domain" description="Polymerase/histidinol phosphatase N-terminal" evidence="1">
    <location>
        <begin position="15"/>
        <end position="82"/>
    </location>
</feature>
<accession>A7NRY9</accession>
<dbReference type="PANTHER" id="PTHR42924:SF11">
    <property type="entry name" value="POLYMERASE_HISTIDINOL PHOSPHATASE N-TERMINAL DOMAIN-CONTAINING PROTEIN"/>
    <property type="match status" value="1"/>
</dbReference>
<dbReference type="HOGENOM" id="CLU_072517_0_0_0"/>
<name>A7NRY9_ROSCS</name>
<dbReference type="GO" id="GO:0035312">
    <property type="term" value="F:5'-3' DNA exonuclease activity"/>
    <property type="evidence" value="ECO:0007669"/>
    <property type="project" value="TreeGrafter"/>
</dbReference>
<dbReference type="SMART" id="SM00481">
    <property type="entry name" value="POLIIIAc"/>
    <property type="match status" value="1"/>
</dbReference>
<proteinExistence type="predicted"/>
<dbReference type="PANTHER" id="PTHR42924">
    <property type="entry name" value="EXONUCLEASE"/>
    <property type="match status" value="1"/>
</dbReference>
<dbReference type="EMBL" id="CP000804">
    <property type="protein sequence ID" value="ABU60335.1"/>
    <property type="molecule type" value="Genomic_DNA"/>
</dbReference>
<dbReference type="InterPro" id="IPR052018">
    <property type="entry name" value="PHP_domain"/>
</dbReference>
<dbReference type="SUPFAM" id="SSF89550">
    <property type="entry name" value="PHP domain-like"/>
    <property type="match status" value="1"/>
</dbReference>
<dbReference type="RefSeq" id="WP_012122756.1">
    <property type="nucleotide sequence ID" value="NC_009767.1"/>
</dbReference>
<evidence type="ECO:0000313" key="3">
    <source>
        <dbReference type="Proteomes" id="UP000000263"/>
    </source>
</evidence>
<reference evidence="2 3" key="1">
    <citation type="submission" date="2007-08" db="EMBL/GenBank/DDBJ databases">
        <title>Complete sequence of Roseiflexus castenholzii DSM 13941.</title>
        <authorList>
            <consortium name="US DOE Joint Genome Institute"/>
            <person name="Copeland A."/>
            <person name="Lucas S."/>
            <person name="Lapidus A."/>
            <person name="Barry K."/>
            <person name="Glavina del Rio T."/>
            <person name="Dalin E."/>
            <person name="Tice H."/>
            <person name="Pitluck S."/>
            <person name="Thompson L.S."/>
            <person name="Brettin T."/>
            <person name="Bruce D."/>
            <person name="Detter J.C."/>
            <person name="Han C."/>
            <person name="Tapia R."/>
            <person name="Schmutz J."/>
            <person name="Larimer F."/>
            <person name="Land M."/>
            <person name="Hauser L."/>
            <person name="Kyrpides N."/>
            <person name="Mikhailova N."/>
            <person name="Bryant D.A."/>
            <person name="Hanada S."/>
            <person name="Tsukatani Y."/>
            <person name="Richardson P."/>
        </authorList>
    </citation>
    <scope>NUCLEOTIDE SEQUENCE [LARGE SCALE GENOMIC DNA]</scope>
    <source>
        <strain evidence="3">DSM 13941 / HLO8</strain>
    </source>
</reference>
<organism evidence="2 3">
    <name type="scientific">Roseiflexus castenholzii (strain DSM 13941 / HLO8)</name>
    <dbReference type="NCBI Taxonomy" id="383372"/>
    <lineage>
        <taxon>Bacteria</taxon>
        <taxon>Bacillati</taxon>
        <taxon>Chloroflexota</taxon>
        <taxon>Chloroflexia</taxon>
        <taxon>Chloroflexales</taxon>
        <taxon>Roseiflexineae</taxon>
        <taxon>Roseiflexaceae</taxon>
        <taxon>Roseiflexus</taxon>
    </lineage>
</organism>
<dbReference type="NCBIfam" id="NF038032">
    <property type="entry name" value="CehA_McbA_metalo"/>
    <property type="match status" value="1"/>
</dbReference>
<gene>
    <name evidence="2" type="ordered locus">Rcas_4309</name>
</gene>
<evidence type="ECO:0000259" key="1">
    <source>
        <dbReference type="SMART" id="SM00481"/>
    </source>
</evidence>
<dbReference type="OrthoDB" id="9804333at2"/>
<dbReference type="eggNOG" id="COG0613">
    <property type="taxonomic scope" value="Bacteria"/>
</dbReference>
<protein>
    <submittedName>
        <fullName evidence="2">PHP domain protein</fullName>
    </submittedName>
</protein>
<dbReference type="AlphaFoldDB" id="A7NRY9"/>